<dbReference type="PROSITE" id="PS50893">
    <property type="entry name" value="ABC_TRANSPORTER_2"/>
    <property type="match status" value="1"/>
</dbReference>
<dbReference type="STRING" id="1423810.FD19_GL001596"/>
<organism evidence="5 6">
    <name type="scientific">Lacticaseibacillus thailandensis DSM 22698 = JCM 13996</name>
    <dbReference type="NCBI Taxonomy" id="1423810"/>
    <lineage>
        <taxon>Bacteria</taxon>
        <taxon>Bacillati</taxon>
        <taxon>Bacillota</taxon>
        <taxon>Bacilli</taxon>
        <taxon>Lactobacillales</taxon>
        <taxon>Lactobacillaceae</taxon>
        <taxon>Lacticaseibacillus</taxon>
    </lineage>
</organism>
<keyword evidence="3" id="KW-0067">ATP-binding</keyword>
<dbReference type="InterPro" id="IPR027417">
    <property type="entry name" value="P-loop_NTPase"/>
</dbReference>
<dbReference type="Pfam" id="PF13732">
    <property type="entry name" value="DrrA1-3_C"/>
    <property type="match status" value="1"/>
</dbReference>
<dbReference type="Proteomes" id="UP000051789">
    <property type="component" value="Unassembled WGS sequence"/>
</dbReference>
<evidence type="ECO:0000256" key="3">
    <source>
        <dbReference type="ARBA" id="ARBA00022840"/>
    </source>
</evidence>
<dbReference type="PANTHER" id="PTHR42939:SF1">
    <property type="entry name" value="ABC TRANSPORTER ATP-BINDING PROTEIN ALBC-RELATED"/>
    <property type="match status" value="1"/>
</dbReference>
<keyword evidence="1" id="KW-0813">Transport</keyword>
<keyword evidence="6" id="KW-1185">Reference proteome</keyword>
<evidence type="ECO:0000259" key="4">
    <source>
        <dbReference type="PROSITE" id="PS50893"/>
    </source>
</evidence>
<dbReference type="InterPro" id="IPR025302">
    <property type="entry name" value="DrrA1/2-like_C"/>
</dbReference>
<dbReference type="InterPro" id="IPR003439">
    <property type="entry name" value="ABC_transporter-like_ATP-bd"/>
</dbReference>
<dbReference type="PROSITE" id="PS00211">
    <property type="entry name" value="ABC_TRANSPORTER_1"/>
    <property type="match status" value="1"/>
</dbReference>
<proteinExistence type="predicted"/>
<evidence type="ECO:0000256" key="1">
    <source>
        <dbReference type="ARBA" id="ARBA00022448"/>
    </source>
</evidence>
<evidence type="ECO:0000256" key="2">
    <source>
        <dbReference type="ARBA" id="ARBA00022741"/>
    </source>
</evidence>
<dbReference type="AlphaFoldDB" id="A0A0R2C549"/>
<dbReference type="EMBL" id="AYZK01000005">
    <property type="protein sequence ID" value="KRM86744.1"/>
    <property type="molecule type" value="Genomic_DNA"/>
</dbReference>
<sequence>MNVNAMNEGGDNMLELTGVTKRFGKQVAVDQISLTVKPGEILGLIGQNGAGKTTTFRMILDFLHPDSGTVQWQGQAMSKIDHDFIGYLPEERGLYPKLSIVEQIEFFGQLHGMTRTAVRDALPEWLERFEVKGKLTDKVKDLSKGNQQKVQLIAALIFMPKLVILDEPFSGLDPVNASLLEAGVRYLQTSGSAIIFSSHNMRNVESLSDRLVMLKNGAVVLAGTVGEIRAQYGETRISLTKPRLSADALAQLPGVLAVQGHGDEFELQLDDPERGQAIFQTVTQGEYIAGFQQHAPSLDEIFRRKAGDEHA</sequence>
<dbReference type="InterPro" id="IPR017871">
    <property type="entry name" value="ABC_transporter-like_CS"/>
</dbReference>
<dbReference type="GO" id="GO:0016887">
    <property type="term" value="F:ATP hydrolysis activity"/>
    <property type="evidence" value="ECO:0007669"/>
    <property type="project" value="InterPro"/>
</dbReference>
<name>A0A0R2C549_9LACO</name>
<dbReference type="InterPro" id="IPR003593">
    <property type="entry name" value="AAA+_ATPase"/>
</dbReference>
<dbReference type="SMART" id="SM00382">
    <property type="entry name" value="AAA"/>
    <property type="match status" value="1"/>
</dbReference>
<comment type="caution">
    <text evidence="5">The sequence shown here is derived from an EMBL/GenBank/DDBJ whole genome shotgun (WGS) entry which is preliminary data.</text>
</comment>
<dbReference type="GO" id="GO:0005524">
    <property type="term" value="F:ATP binding"/>
    <property type="evidence" value="ECO:0007669"/>
    <property type="project" value="UniProtKB-KW"/>
</dbReference>
<evidence type="ECO:0000313" key="5">
    <source>
        <dbReference type="EMBL" id="KRM86744.1"/>
    </source>
</evidence>
<keyword evidence="2" id="KW-0547">Nucleotide-binding</keyword>
<gene>
    <name evidence="5" type="ORF">FD19_GL001596</name>
</gene>
<dbReference type="PATRIC" id="fig|1423810.4.peg.1645"/>
<feature type="domain" description="ABC transporter" evidence="4">
    <location>
        <begin position="14"/>
        <end position="241"/>
    </location>
</feature>
<dbReference type="Gene3D" id="3.40.50.300">
    <property type="entry name" value="P-loop containing nucleotide triphosphate hydrolases"/>
    <property type="match status" value="1"/>
</dbReference>
<reference evidence="5 6" key="1">
    <citation type="journal article" date="2015" name="Genome Announc.">
        <title>Expanding the biotechnology potential of lactobacilli through comparative genomics of 213 strains and associated genera.</title>
        <authorList>
            <person name="Sun Z."/>
            <person name="Harris H.M."/>
            <person name="McCann A."/>
            <person name="Guo C."/>
            <person name="Argimon S."/>
            <person name="Zhang W."/>
            <person name="Yang X."/>
            <person name="Jeffery I.B."/>
            <person name="Cooney J.C."/>
            <person name="Kagawa T.F."/>
            <person name="Liu W."/>
            <person name="Song Y."/>
            <person name="Salvetti E."/>
            <person name="Wrobel A."/>
            <person name="Rasinkangas P."/>
            <person name="Parkhill J."/>
            <person name="Rea M.C."/>
            <person name="O'Sullivan O."/>
            <person name="Ritari J."/>
            <person name="Douillard F.P."/>
            <person name="Paul Ross R."/>
            <person name="Yang R."/>
            <person name="Briner A.E."/>
            <person name="Felis G.E."/>
            <person name="de Vos W.M."/>
            <person name="Barrangou R."/>
            <person name="Klaenhammer T.R."/>
            <person name="Caufield P.W."/>
            <person name="Cui Y."/>
            <person name="Zhang H."/>
            <person name="O'Toole P.W."/>
        </authorList>
    </citation>
    <scope>NUCLEOTIDE SEQUENCE [LARGE SCALE GENOMIC DNA]</scope>
    <source>
        <strain evidence="5 6">DSM 22698</strain>
    </source>
</reference>
<accession>A0A0R2C549</accession>
<evidence type="ECO:0000313" key="6">
    <source>
        <dbReference type="Proteomes" id="UP000051789"/>
    </source>
</evidence>
<dbReference type="SUPFAM" id="SSF52540">
    <property type="entry name" value="P-loop containing nucleoside triphosphate hydrolases"/>
    <property type="match status" value="1"/>
</dbReference>
<dbReference type="PANTHER" id="PTHR42939">
    <property type="entry name" value="ABC TRANSPORTER ATP-BINDING PROTEIN ALBC-RELATED"/>
    <property type="match status" value="1"/>
</dbReference>
<dbReference type="Pfam" id="PF00005">
    <property type="entry name" value="ABC_tran"/>
    <property type="match status" value="1"/>
</dbReference>
<protein>
    <submittedName>
        <fullName evidence="5">ABC superfamily ATP binding cassette transporter, ABC protein</fullName>
    </submittedName>
</protein>
<dbReference type="InterPro" id="IPR051782">
    <property type="entry name" value="ABC_Transporter_VariousFunc"/>
</dbReference>